<reference evidence="3" key="2">
    <citation type="submission" date="2012-11" db="EMBL/GenBank/DDBJ databases">
        <authorList>
            <person name="Kuo A."/>
            <person name="Curtis B.A."/>
            <person name="Tanifuji G."/>
            <person name="Burki F."/>
            <person name="Gruber A."/>
            <person name="Irimia M."/>
            <person name="Maruyama S."/>
            <person name="Arias M.C."/>
            <person name="Ball S.G."/>
            <person name="Gile G.H."/>
            <person name="Hirakawa Y."/>
            <person name="Hopkins J.F."/>
            <person name="Rensing S.A."/>
            <person name="Schmutz J."/>
            <person name="Symeonidi A."/>
            <person name="Elias M."/>
            <person name="Eveleigh R.J."/>
            <person name="Herman E.K."/>
            <person name="Klute M.J."/>
            <person name="Nakayama T."/>
            <person name="Obornik M."/>
            <person name="Reyes-Prieto A."/>
            <person name="Armbrust E.V."/>
            <person name="Aves S.J."/>
            <person name="Beiko R.G."/>
            <person name="Coutinho P."/>
            <person name="Dacks J.B."/>
            <person name="Durnford D.G."/>
            <person name="Fast N.M."/>
            <person name="Green B.R."/>
            <person name="Grisdale C."/>
            <person name="Hempe F."/>
            <person name="Henrissat B."/>
            <person name="Hoppner M.P."/>
            <person name="Ishida K.-I."/>
            <person name="Kim E."/>
            <person name="Koreny L."/>
            <person name="Kroth P.G."/>
            <person name="Liu Y."/>
            <person name="Malik S.-B."/>
            <person name="Maier U.G."/>
            <person name="McRose D."/>
            <person name="Mock T."/>
            <person name="Neilson J.A."/>
            <person name="Onodera N.T."/>
            <person name="Poole A.M."/>
            <person name="Pritham E.J."/>
            <person name="Richards T.A."/>
            <person name="Rocap G."/>
            <person name="Roy S.W."/>
            <person name="Sarai C."/>
            <person name="Schaack S."/>
            <person name="Shirato S."/>
            <person name="Slamovits C.H."/>
            <person name="Spencer D.F."/>
            <person name="Suzuki S."/>
            <person name="Worden A.Z."/>
            <person name="Zauner S."/>
            <person name="Barry K."/>
            <person name="Bell C."/>
            <person name="Bharti A.K."/>
            <person name="Crow J.A."/>
            <person name="Grimwood J."/>
            <person name="Kramer R."/>
            <person name="Lindquist E."/>
            <person name="Lucas S."/>
            <person name="Salamov A."/>
            <person name="McFadden G.I."/>
            <person name="Lane C.E."/>
            <person name="Keeling P.J."/>
            <person name="Gray M.W."/>
            <person name="Grigoriev I.V."/>
            <person name="Archibald J.M."/>
        </authorList>
    </citation>
    <scope>NUCLEOTIDE SEQUENCE</scope>
    <source>
        <strain evidence="3">CCMP2712</strain>
    </source>
</reference>
<gene>
    <name evidence="1" type="ORF">GUITHDRAFT_153059</name>
</gene>
<organism evidence="1">
    <name type="scientific">Guillardia theta (strain CCMP2712)</name>
    <name type="common">Cryptophyte</name>
    <dbReference type="NCBI Taxonomy" id="905079"/>
    <lineage>
        <taxon>Eukaryota</taxon>
        <taxon>Cryptophyceae</taxon>
        <taxon>Pyrenomonadales</taxon>
        <taxon>Geminigeraceae</taxon>
        <taxon>Guillardia</taxon>
    </lineage>
</organism>
<sequence>MIQCSLHSTVDVHIDFPACDNNEEPFKQQPQNSIVCSVFDEQILCDEQRELALGCLSDCFNSHPQPSLAVSSFPSNPCSHEHRVTCNHRSLLQSSVVTPGGWTRTTVSSYDPTARRLYNRSMSTDTM</sequence>
<keyword evidence="3" id="KW-1185">Reference proteome</keyword>
<reference evidence="1 3" key="1">
    <citation type="journal article" date="2012" name="Nature">
        <title>Algal genomes reveal evolutionary mosaicism and the fate of nucleomorphs.</title>
        <authorList>
            <consortium name="DOE Joint Genome Institute"/>
            <person name="Curtis B.A."/>
            <person name="Tanifuji G."/>
            <person name="Burki F."/>
            <person name="Gruber A."/>
            <person name="Irimia M."/>
            <person name="Maruyama S."/>
            <person name="Arias M.C."/>
            <person name="Ball S.G."/>
            <person name="Gile G.H."/>
            <person name="Hirakawa Y."/>
            <person name="Hopkins J.F."/>
            <person name="Kuo A."/>
            <person name="Rensing S.A."/>
            <person name="Schmutz J."/>
            <person name="Symeonidi A."/>
            <person name="Elias M."/>
            <person name="Eveleigh R.J."/>
            <person name="Herman E.K."/>
            <person name="Klute M.J."/>
            <person name="Nakayama T."/>
            <person name="Obornik M."/>
            <person name="Reyes-Prieto A."/>
            <person name="Armbrust E.V."/>
            <person name="Aves S.J."/>
            <person name="Beiko R.G."/>
            <person name="Coutinho P."/>
            <person name="Dacks J.B."/>
            <person name="Durnford D.G."/>
            <person name="Fast N.M."/>
            <person name="Green B.R."/>
            <person name="Grisdale C.J."/>
            <person name="Hempel F."/>
            <person name="Henrissat B."/>
            <person name="Hoppner M.P."/>
            <person name="Ishida K."/>
            <person name="Kim E."/>
            <person name="Koreny L."/>
            <person name="Kroth P.G."/>
            <person name="Liu Y."/>
            <person name="Malik S.B."/>
            <person name="Maier U.G."/>
            <person name="McRose D."/>
            <person name="Mock T."/>
            <person name="Neilson J.A."/>
            <person name="Onodera N.T."/>
            <person name="Poole A.M."/>
            <person name="Pritham E.J."/>
            <person name="Richards T.A."/>
            <person name="Rocap G."/>
            <person name="Roy S.W."/>
            <person name="Sarai C."/>
            <person name="Schaack S."/>
            <person name="Shirato S."/>
            <person name="Slamovits C.H."/>
            <person name="Spencer D.F."/>
            <person name="Suzuki S."/>
            <person name="Worden A.Z."/>
            <person name="Zauner S."/>
            <person name="Barry K."/>
            <person name="Bell C."/>
            <person name="Bharti A.K."/>
            <person name="Crow J.A."/>
            <person name="Grimwood J."/>
            <person name="Kramer R."/>
            <person name="Lindquist E."/>
            <person name="Lucas S."/>
            <person name="Salamov A."/>
            <person name="McFadden G.I."/>
            <person name="Lane C.E."/>
            <person name="Keeling P.J."/>
            <person name="Gray M.W."/>
            <person name="Grigoriev I.V."/>
            <person name="Archibald J.M."/>
        </authorList>
    </citation>
    <scope>NUCLEOTIDE SEQUENCE</scope>
    <source>
        <strain evidence="1 3">CCMP2712</strain>
    </source>
</reference>
<dbReference type="KEGG" id="gtt:GUITHDRAFT_153059"/>
<dbReference type="HOGENOM" id="CLU_1976354_0_0_1"/>
<evidence type="ECO:0000313" key="3">
    <source>
        <dbReference type="Proteomes" id="UP000011087"/>
    </source>
</evidence>
<dbReference type="GeneID" id="17300881"/>
<evidence type="ECO:0000313" key="1">
    <source>
        <dbReference type="EMBL" id="EKX44107.1"/>
    </source>
</evidence>
<dbReference type="AlphaFoldDB" id="L1J6X7"/>
<reference evidence="2" key="3">
    <citation type="submission" date="2015-06" db="UniProtKB">
        <authorList>
            <consortium name="EnsemblProtists"/>
        </authorList>
    </citation>
    <scope>IDENTIFICATION</scope>
</reference>
<dbReference type="PaxDb" id="55529-EKX44107"/>
<protein>
    <submittedName>
        <fullName evidence="1 2">Uncharacterized protein</fullName>
    </submittedName>
</protein>
<feature type="non-terminal residue" evidence="1">
    <location>
        <position position="127"/>
    </location>
</feature>
<dbReference type="EnsemblProtists" id="EKX44107">
    <property type="protein sequence ID" value="EKX44107"/>
    <property type="gene ID" value="GUITHDRAFT_153059"/>
</dbReference>
<dbReference type="RefSeq" id="XP_005831087.1">
    <property type="nucleotide sequence ID" value="XM_005831030.1"/>
</dbReference>
<accession>L1J6X7</accession>
<dbReference type="EMBL" id="JH993006">
    <property type="protein sequence ID" value="EKX44107.1"/>
    <property type="molecule type" value="Genomic_DNA"/>
</dbReference>
<proteinExistence type="predicted"/>
<dbReference type="Proteomes" id="UP000011087">
    <property type="component" value="Unassembled WGS sequence"/>
</dbReference>
<evidence type="ECO:0000313" key="2">
    <source>
        <dbReference type="EnsemblProtists" id="EKX44107"/>
    </source>
</evidence>
<name>L1J6X7_GUITC</name>